<reference evidence="9" key="1">
    <citation type="journal article" date="2019" name="Int. J. Syst. Evol. Microbiol.">
        <title>The Global Catalogue of Microorganisms (GCM) 10K type strain sequencing project: providing services to taxonomists for standard genome sequencing and annotation.</title>
        <authorList>
            <consortium name="The Broad Institute Genomics Platform"/>
            <consortium name="The Broad Institute Genome Sequencing Center for Infectious Disease"/>
            <person name="Wu L."/>
            <person name="Ma J."/>
        </authorList>
    </citation>
    <scope>NUCLEOTIDE SEQUENCE [LARGE SCALE GENOMIC DNA]</scope>
    <source>
        <strain evidence="9">JCM 17021</strain>
    </source>
</reference>
<keyword evidence="2" id="KW-0328">Glycosyltransferase</keyword>
<sequence>MQLQAVLGVAQALSLLLSVTFFMYIAVIVVPFLRSKPEEAGSSEKFDWHFFVPCRDEEAVIAATLDYLTSTFAHAHVWIIDDASDDRTAEIAADFARANPRVHLVRRQLPEARTGKGDALNAAYDSLNVFLGLAPGADRDRAIVCVVDADGSPAANCLDIVSSSRLFGSADVGGVQIEVRMKNCDDTPPGNRLQRFVGKQLVRMQDIEFRTVIAAVQQSRRKSNTVGLGGNGQFARLSALDGLQEQFGRPWHGSLLEDFELGVHLLLLGWRNAYTASTYVAQEGLPSPSRFIVQRTRWGQGVMQCIKYLPKLWSSPHVSNLGALEMGYYLFQPWITLLGTLIYTVPVAFFGYALVTVDGMLYQVLHGWIGILLIVYAVFGIGVFALWGIIYRKRFTPERSFLVGFGWGLAYFIYVYGFYITTWKAFGRILLGRSGWSKTRRNSEVGVLGPIALDH</sequence>
<feature type="transmembrane region" description="Helical" evidence="7">
    <location>
        <begin position="367"/>
        <end position="389"/>
    </location>
</feature>
<protein>
    <submittedName>
        <fullName evidence="8">Glycosyltransferase family 2 protein</fullName>
    </submittedName>
</protein>
<evidence type="ECO:0000256" key="6">
    <source>
        <dbReference type="ARBA" id="ARBA00023136"/>
    </source>
</evidence>
<keyword evidence="5 7" id="KW-1133">Transmembrane helix</keyword>
<dbReference type="Gene3D" id="3.90.550.10">
    <property type="entry name" value="Spore Coat Polysaccharide Biosynthesis Protein SpsA, Chain A"/>
    <property type="match status" value="1"/>
</dbReference>
<comment type="caution">
    <text evidence="8">The sequence shown here is derived from an EMBL/GenBank/DDBJ whole genome shotgun (WGS) entry which is preliminary data.</text>
</comment>
<evidence type="ECO:0000313" key="8">
    <source>
        <dbReference type="EMBL" id="GAA3875830.1"/>
    </source>
</evidence>
<dbReference type="PANTHER" id="PTHR43867:SF2">
    <property type="entry name" value="CELLULOSE SYNTHASE CATALYTIC SUBUNIT A [UDP-FORMING]"/>
    <property type="match status" value="1"/>
</dbReference>
<evidence type="ECO:0000256" key="2">
    <source>
        <dbReference type="ARBA" id="ARBA00022676"/>
    </source>
</evidence>
<keyword evidence="6 7" id="KW-0472">Membrane</keyword>
<organism evidence="8 9">
    <name type="scientific">Leifsonia kafniensis</name>
    <dbReference type="NCBI Taxonomy" id="475957"/>
    <lineage>
        <taxon>Bacteria</taxon>
        <taxon>Bacillati</taxon>
        <taxon>Actinomycetota</taxon>
        <taxon>Actinomycetes</taxon>
        <taxon>Micrococcales</taxon>
        <taxon>Microbacteriaceae</taxon>
        <taxon>Leifsonia</taxon>
    </lineage>
</organism>
<evidence type="ECO:0000256" key="7">
    <source>
        <dbReference type="SAM" id="Phobius"/>
    </source>
</evidence>
<name>A0ABP7KFD2_9MICO</name>
<evidence type="ECO:0000256" key="4">
    <source>
        <dbReference type="ARBA" id="ARBA00022692"/>
    </source>
</evidence>
<feature type="transmembrane region" description="Helical" evidence="7">
    <location>
        <begin position="401"/>
        <end position="420"/>
    </location>
</feature>
<keyword evidence="4 7" id="KW-0812">Transmembrane</keyword>
<keyword evidence="3" id="KW-0808">Transferase</keyword>
<comment type="subcellular location">
    <subcellularLocation>
        <location evidence="1">Membrane</location>
        <topology evidence="1">Multi-pass membrane protein</topology>
    </subcellularLocation>
</comment>
<dbReference type="PANTHER" id="PTHR43867">
    <property type="entry name" value="CELLULOSE SYNTHASE CATALYTIC SUBUNIT A [UDP-FORMING]"/>
    <property type="match status" value="1"/>
</dbReference>
<dbReference type="RefSeq" id="WP_345065155.1">
    <property type="nucleotide sequence ID" value="NZ_BAABCN010000003.1"/>
</dbReference>
<accession>A0ABP7KFD2</accession>
<evidence type="ECO:0000256" key="3">
    <source>
        <dbReference type="ARBA" id="ARBA00022679"/>
    </source>
</evidence>
<feature type="transmembrane region" description="Helical" evidence="7">
    <location>
        <begin position="12"/>
        <end position="33"/>
    </location>
</feature>
<dbReference type="SUPFAM" id="SSF53448">
    <property type="entry name" value="Nucleotide-diphospho-sugar transferases"/>
    <property type="match status" value="1"/>
</dbReference>
<evidence type="ECO:0000256" key="5">
    <source>
        <dbReference type="ARBA" id="ARBA00022989"/>
    </source>
</evidence>
<dbReference type="Pfam" id="PF13641">
    <property type="entry name" value="Glyco_tranf_2_3"/>
    <property type="match status" value="1"/>
</dbReference>
<evidence type="ECO:0000256" key="1">
    <source>
        <dbReference type="ARBA" id="ARBA00004141"/>
    </source>
</evidence>
<keyword evidence="9" id="KW-1185">Reference proteome</keyword>
<dbReference type="EMBL" id="BAABCN010000003">
    <property type="protein sequence ID" value="GAA3875830.1"/>
    <property type="molecule type" value="Genomic_DNA"/>
</dbReference>
<dbReference type="Proteomes" id="UP001501803">
    <property type="component" value="Unassembled WGS sequence"/>
</dbReference>
<feature type="transmembrane region" description="Helical" evidence="7">
    <location>
        <begin position="334"/>
        <end position="355"/>
    </location>
</feature>
<dbReference type="InterPro" id="IPR050321">
    <property type="entry name" value="Glycosyltr_2/OpgH_subfam"/>
</dbReference>
<proteinExistence type="predicted"/>
<dbReference type="InterPro" id="IPR029044">
    <property type="entry name" value="Nucleotide-diphossugar_trans"/>
</dbReference>
<evidence type="ECO:0000313" key="9">
    <source>
        <dbReference type="Proteomes" id="UP001501803"/>
    </source>
</evidence>
<gene>
    <name evidence="8" type="ORF">GCM10022381_18150</name>
</gene>